<dbReference type="AlphaFoldDB" id="A0A090MWS7"/>
<accession>A0A090MWS7</accession>
<feature type="transmembrane region" description="Helical" evidence="1">
    <location>
        <begin position="438"/>
        <end position="457"/>
    </location>
</feature>
<feature type="transmembrane region" description="Helical" evidence="1">
    <location>
        <begin position="73"/>
        <end position="92"/>
    </location>
</feature>
<proteinExistence type="predicted"/>
<keyword evidence="1" id="KW-0812">Transmembrane</keyword>
<dbReference type="WormBase" id="SRAE_1000245900">
    <property type="protein sequence ID" value="SRP09126"/>
    <property type="gene ID" value="WBGene00259074"/>
</dbReference>
<reference evidence="4" key="2">
    <citation type="submission" date="2020-12" db="UniProtKB">
        <authorList>
            <consortium name="WormBaseParasite"/>
        </authorList>
    </citation>
    <scope>IDENTIFICATION</scope>
</reference>
<feature type="transmembrane region" description="Helical" evidence="1">
    <location>
        <begin position="98"/>
        <end position="117"/>
    </location>
</feature>
<organism evidence="2">
    <name type="scientific">Strongyloides ratti</name>
    <name type="common">Parasitic roundworm</name>
    <dbReference type="NCBI Taxonomy" id="34506"/>
    <lineage>
        <taxon>Eukaryota</taxon>
        <taxon>Metazoa</taxon>
        <taxon>Ecdysozoa</taxon>
        <taxon>Nematoda</taxon>
        <taxon>Chromadorea</taxon>
        <taxon>Rhabditida</taxon>
        <taxon>Tylenchina</taxon>
        <taxon>Panagrolaimomorpha</taxon>
        <taxon>Strongyloidoidea</taxon>
        <taxon>Strongyloididae</taxon>
        <taxon>Strongyloides</taxon>
    </lineage>
</organism>
<feature type="transmembrane region" description="Helical" evidence="1">
    <location>
        <begin position="463"/>
        <end position="480"/>
    </location>
</feature>
<evidence type="ECO:0000313" key="3">
    <source>
        <dbReference type="Proteomes" id="UP000035682"/>
    </source>
</evidence>
<sequence>MFLSYKYATYIIAIGIFFVLSSICSFGFKCQTIFLNIPHYKSLSLSLGFECFSLFFAGEALAYLSAEFIVHYVGYRIVLKFAGFFVCIFFLITLSGNIFLIRIGALIVGVAVGNIWTSITSFLKYSRSNPWNEFSKKVFAFLPFFVVVLFPMLGITTSLPSSLPVLFNSPPPKNVESKFSPQLFEHLKDVVSAKIFYEHLLEYLIFSLLGTFLLCVQPRLWKIVGMKINSEKNLQLTLVDYNNEKDSFSKSINELYKKKRKIIIKSWKSDIRSIPFIICNRFMIIGYFPLLYIGAMTAYVGPLMTSGINYGDIERDLSTQTGYLTILTIFICIGRGVTHFWSTFNEKERYAKNRKGKLYTLLLTLVSLLIISFADIFLPRGQVDLLYGIVRHKFSFATKFLILLRLLGISFLSMASAFSEYYIYGYFEILGQEFGSKVMYIVRIIHCIATMSFVLIFQNIPIHIFPLVMSIFILITAINFSKAEKYLIKSIFITQGVSQTTITKNKS</sequence>
<feature type="transmembrane region" description="Helical" evidence="1">
    <location>
        <begin position="7"/>
        <end position="28"/>
    </location>
</feature>
<dbReference type="Proteomes" id="UP000035682">
    <property type="component" value="Unplaced"/>
</dbReference>
<reference evidence="2 3" key="1">
    <citation type="submission" date="2014-09" db="EMBL/GenBank/DDBJ databases">
        <authorList>
            <person name="Martin A.A."/>
        </authorList>
    </citation>
    <scope>NUCLEOTIDE SEQUENCE</scope>
    <source>
        <strain evidence="3">ED321</strain>
        <strain evidence="2">ED321 Heterogonic</strain>
    </source>
</reference>
<name>A0A090MWS7_STRRB</name>
<gene>
    <name evidence="2 4 5" type="ORF">SRAE_1000245900</name>
</gene>
<feature type="transmembrane region" description="Helical" evidence="1">
    <location>
        <begin position="282"/>
        <end position="301"/>
    </location>
</feature>
<protein>
    <submittedName>
        <fullName evidence="2 4">Uncharacterized protein</fullName>
    </submittedName>
</protein>
<evidence type="ECO:0000313" key="5">
    <source>
        <dbReference type="WormBase" id="SRAE_1000245900"/>
    </source>
</evidence>
<keyword evidence="1" id="KW-0472">Membrane</keyword>
<dbReference type="CTD" id="36376569"/>
<feature type="transmembrane region" description="Helical" evidence="1">
    <location>
        <begin position="138"/>
        <end position="159"/>
    </location>
</feature>
<dbReference type="RefSeq" id="XP_024503405.1">
    <property type="nucleotide sequence ID" value="XM_024649537.1"/>
</dbReference>
<evidence type="ECO:0000256" key="1">
    <source>
        <dbReference type="SAM" id="Phobius"/>
    </source>
</evidence>
<dbReference type="WBParaSite" id="SRAE_1000245900.1">
    <property type="protein sequence ID" value="SRAE_1000245900.1"/>
    <property type="gene ID" value="WBGene00259074"/>
</dbReference>
<feature type="transmembrane region" description="Helical" evidence="1">
    <location>
        <begin position="358"/>
        <end position="378"/>
    </location>
</feature>
<keyword evidence="3" id="KW-1185">Reference proteome</keyword>
<feature type="transmembrane region" description="Helical" evidence="1">
    <location>
        <begin position="43"/>
        <end position="66"/>
    </location>
</feature>
<feature type="transmembrane region" description="Helical" evidence="1">
    <location>
        <begin position="398"/>
        <end position="418"/>
    </location>
</feature>
<dbReference type="EMBL" id="LN609528">
    <property type="protein sequence ID" value="CEF64204.1"/>
    <property type="molecule type" value="Genomic_DNA"/>
</dbReference>
<keyword evidence="1" id="KW-1133">Transmembrane helix</keyword>
<evidence type="ECO:0000313" key="2">
    <source>
        <dbReference type="EMBL" id="CEF64204.1"/>
    </source>
</evidence>
<feature type="transmembrane region" description="Helical" evidence="1">
    <location>
        <begin position="321"/>
        <end position="338"/>
    </location>
</feature>
<feature type="transmembrane region" description="Helical" evidence="1">
    <location>
        <begin position="203"/>
        <end position="221"/>
    </location>
</feature>
<dbReference type="GeneID" id="36376569"/>
<evidence type="ECO:0000313" key="4">
    <source>
        <dbReference type="WBParaSite" id="SRAE_1000245900.1"/>
    </source>
</evidence>